<dbReference type="InterPro" id="IPR001680">
    <property type="entry name" value="WD40_rpt"/>
</dbReference>
<keyword evidence="7" id="KW-1185">Reference proteome</keyword>
<reference evidence="6" key="2">
    <citation type="journal article" date="2023" name="IMA Fungus">
        <title>Comparative genomic study of the Penicillium genus elucidates a diverse pangenome and 15 lateral gene transfer events.</title>
        <authorList>
            <person name="Petersen C."/>
            <person name="Sorensen T."/>
            <person name="Nielsen M.R."/>
            <person name="Sondergaard T.E."/>
            <person name="Sorensen J.L."/>
            <person name="Fitzpatrick D.A."/>
            <person name="Frisvad J.C."/>
            <person name="Nielsen K.L."/>
        </authorList>
    </citation>
    <scope>NUCLEOTIDE SEQUENCE</scope>
    <source>
        <strain evidence="6">IBT 29495</strain>
    </source>
</reference>
<comment type="caution">
    <text evidence="6">The sequence shown here is derived from an EMBL/GenBank/DDBJ whole genome shotgun (WGS) entry which is preliminary data.</text>
</comment>
<feature type="repeat" description="WD" evidence="4">
    <location>
        <begin position="434"/>
        <end position="450"/>
    </location>
</feature>
<dbReference type="GO" id="GO:0097361">
    <property type="term" value="C:cytosolic [4Fe-4S] assembly targeting complex"/>
    <property type="evidence" value="ECO:0007669"/>
    <property type="project" value="InterPro"/>
</dbReference>
<dbReference type="EMBL" id="JAPWDS010000006">
    <property type="protein sequence ID" value="KAJ5494753.1"/>
    <property type="molecule type" value="Genomic_DNA"/>
</dbReference>
<dbReference type="PANTHER" id="PTHR19920">
    <property type="entry name" value="WD40 PROTEIN CIAO1"/>
    <property type="match status" value="1"/>
</dbReference>
<dbReference type="SMART" id="SM00320">
    <property type="entry name" value="WD40"/>
    <property type="match status" value="7"/>
</dbReference>
<accession>A0A9X0C1M9</accession>
<protein>
    <recommendedName>
        <fullName evidence="3">Probable cytosolic iron-sulfur protein assembly protein 1</fullName>
    </recommendedName>
</protein>
<dbReference type="Proteomes" id="UP001149954">
    <property type="component" value="Unassembled WGS sequence"/>
</dbReference>
<proteinExistence type="inferred from homology"/>
<evidence type="ECO:0000256" key="2">
    <source>
        <dbReference type="ARBA" id="ARBA00022737"/>
    </source>
</evidence>
<dbReference type="PRINTS" id="PR00320">
    <property type="entry name" value="GPROTEINBRPT"/>
</dbReference>
<dbReference type="GO" id="GO:0016226">
    <property type="term" value="P:iron-sulfur cluster assembly"/>
    <property type="evidence" value="ECO:0007669"/>
    <property type="project" value="UniProtKB-UniRule"/>
</dbReference>
<feature type="repeat" description="WD" evidence="4">
    <location>
        <begin position="145"/>
        <end position="177"/>
    </location>
</feature>
<sequence>MSPKVIITHLSDLTPPSQERTWLTAPHPTLPIVATCSSDKTIRVYSLTNFTLLSTITGGHKRSVRTAAWKPHMVGESVLATGSFDATVGIWRRWDSYGQEDGAGVGMSCGDKESPADGSTEAPNGTGTGTPDREEDEEWRFAVLLDGHDSEVKSVSWSASGMLLATCSRDKSIWIWEDLDDGDNNFETVAVMQEHGGDVKCVSWHPSEECLASASYDDTIRLWREDLDDWGQVACIKGHEGTVWFLDWEGEDSENWNGLTSDSVSESDLSALQAQWRSQTALSGPRLVSCSDDRTVRVWRRQPKESQQHGALSSATTGIPSIIRPTGTDEVWEEDAVLPHAHELPIYAVAWSKRTGLVASTGADGRIALYEEQFVTREQEQQAGSDAMDTTSGGVLRTDWVLVGVQDGAHGIYEINHVAWAKRADRGSGGEEVLISTADDGSVKVWTVTR</sequence>
<dbReference type="InterPro" id="IPR028608">
    <property type="entry name" value="CIAO1/Cia1"/>
</dbReference>
<evidence type="ECO:0000256" key="3">
    <source>
        <dbReference type="HAMAP-Rule" id="MF_03037"/>
    </source>
</evidence>
<dbReference type="SUPFAM" id="SSF50978">
    <property type="entry name" value="WD40 repeat-like"/>
    <property type="match status" value="1"/>
</dbReference>
<feature type="compositionally biased region" description="Polar residues" evidence="5">
    <location>
        <begin position="308"/>
        <end position="319"/>
    </location>
</feature>
<dbReference type="PROSITE" id="PS50082">
    <property type="entry name" value="WD_REPEATS_2"/>
    <property type="match status" value="4"/>
</dbReference>
<organism evidence="6 7">
    <name type="scientific">Penicillium fimorum</name>
    <dbReference type="NCBI Taxonomy" id="1882269"/>
    <lineage>
        <taxon>Eukaryota</taxon>
        <taxon>Fungi</taxon>
        <taxon>Dikarya</taxon>
        <taxon>Ascomycota</taxon>
        <taxon>Pezizomycotina</taxon>
        <taxon>Eurotiomycetes</taxon>
        <taxon>Eurotiomycetidae</taxon>
        <taxon>Eurotiales</taxon>
        <taxon>Aspergillaceae</taxon>
        <taxon>Penicillium</taxon>
    </lineage>
</organism>
<feature type="region of interest" description="Disordered" evidence="5">
    <location>
        <begin position="102"/>
        <end position="136"/>
    </location>
</feature>
<evidence type="ECO:0000313" key="7">
    <source>
        <dbReference type="Proteomes" id="UP001149954"/>
    </source>
</evidence>
<feature type="repeat" description="WD" evidence="4">
    <location>
        <begin position="192"/>
        <end position="223"/>
    </location>
</feature>
<evidence type="ECO:0000313" key="6">
    <source>
        <dbReference type="EMBL" id="KAJ5494753.1"/>
    </source>
</evidence>
<dbReference type="HAMAP" id="MF_03037">
    <property type="entry name" value="ciao1"/>
    <property type="match status" value="1"/>
</dbReference>
<evidence type="ECO:0000256" key="1">
    <source>
        <dbReference type="ARBA" id="ARBA00022574"/>
    </source>
</evidence>
<dbReference type="InterPro" id="IPR020472">
    <property type="entry name" value="WD40_PAC1"/>
</dbReference>
<dbReference type="AlphaFoldDB" id="A0A9X0C1M9"/>
<evidence type="ECO:0000256" key="5">
    <source>
        <dbReference type="SAM" id="MobiDB-lite"/>
    </source>
</evidence>
<dbReference type="Pfam" id="PF00400">
    <property type="entry name" value="WD40"/>
    <property type="match status" value="6"/>
</dbReference>
<evidence type="ECO:0000256" key="4">
    <source>
        <dbReference type="PROSITE-ProRule" id="PRU00221"/>
    </source>
</evidence>
<name>A0A9X0C1M9_9EURO</name>
<comment type="function">
    <text evidence="3">Essential component of the cytosolic iron-sulfur (Fe/S) protein assembly machinery. Required for the maturation of extramitochondrial Fe/S proteins.</text>
</comment>
<dbReference type="InterPro" id="IPR015943">
    <property type="entry name" value="WD40/YVTN_repeat-like_dom_sf"/>
</dbReference>
<gene>
    <name evidence="3" type="primary">CIA1</name>
    <name evidence="6" type="ORF">N7463_010840</name>
</gene>
<reference evidence="6" key="1">
    <citation type="submission" date="2022-12" db="EMBL/GenBank/DDBJ databases">
        <authorList>
            <person name="Petersen C."/>
        </authorList>
    </citation>
    <scope>NUCLEOTIDE SEQUENCE</scope>
    <source>
        <strain evidence="6">IBT 29495</strain>
    </source>
</reference>
<dbReference type="InterPro" id="IPR036322">
    <property type="entry name" value="WD40_repeat_dom_sf"/>
</dbReference>
<keyword evidence="2" id="KW-0677">Repeat</keyword>
<dbReference type="OrthoDB" id="284782at2759"/>
<dbReference type="PANTHER" id="PTHR19920:SF0">
    <property type="entry name" value="CYTOSOLIC IRON-SULFUR PROTEIN ASSEMBLY PROTEIN CIAO1-RELATED"/>
    <property type="match status" value="1"/>
</dbReference>
<keyword evidence="1 4" id="KW-0853">WD repeat</keyword>
<feature type="region of interest" description="Disordered" evidence="5">
    <location>
        <begin position="302"/>
        <end position="324"/>
    </location>
</feature>
<comment type="similarity">
    <text evidence="3">Belongs to the WD repeat CIA1 family.</text>
</comment>
<feature type="repeat" description="WD" evidence="4">
    <location>
        <begin position="57"/>
        <end position="91"/>
    </location>
</feature>
<dbReference type="PROSITE" id="PS50294">
    <property type="entry name" value="WD_REPEATS_REGION"/>
    <property type="match status" value="2"/>
</dbReference>
<dbReference type="Gene3D" id="2.130.10.10">
    <property type="entry name" value="YVTN repeat-like/Quinoprotein amine dehydrogenase"/>
    <property type="match status" value="1"/>
</dbReference>